<evidence type="ECO:0000256" key="3">
    <source>
        <dbReference type="SAM" id="MobiDB-lite"/>
    </source>
</evidence>
<dbReference type="Proteomes" id="UP000265618">
    <property type="component" value="Unassembled WGS sequence"/>
</dbReference>
<evidence type="ECO:0000313" key="4">
    <source>
        <dbReference type="EMBL" id="GIQ88120.1"/>
    </source>
</evidence>
<dbReference type="GO" id="GO:0000225">
    <property type="term" value="F:N-acetylglucosaminylphosphatidylinositol deacetylase activity"/>
    <property type="evidence" value="ECO:0007669"/>
    <property type="project" value="UniProtKB-EC"/>
</dbReference>
<dbReference type="PANTHER" id="PTHR12993:SF11">
    <property type="entry name" value="N-ACETYLGLUCOSAMINYL-PHOSPHATIDYLINOSITOL DE-N-ACETYLASE"/>
    <property type="match status" value="1"/>
</dbReference>
<evidence type="ECO:0000313" key="5">
    <source>
        <dbReference type="Proteomes" id="UP000265618"/>
    </source>
</evidence>
<evidence type="ECO:0000256" key="1">
    <source>
        <dbReference type="ARBA" id="ARBA00006066"/>
    </source>
</evidence>
<dbReference type="OrthoDB" id="440160at2759"/>
<dbReference type="GO" id="GO:0005783">
    <property type="term" value="C:endoplasmic reticulum"/>
    <property type="evidence" value="ECO:0007669"/>
    <property type="project" value="TreeGrafter"/>
</dbReference>
<protein>
    <recommendedName>
        <fullName evidence="2">N-acetylglucosaminylphosphatidylinositol deacetylase</fullName>
        <ecNumber evidence="2">3.5.1.89</ecNumber>
    </recommendedName>
</protein>
<keyword evidence="5" id="KW-1185">Reference proteome</keyword>
<gene>
    <name evidence="4" type="ORF">KIPB_010296</name>
</gene>
<feature type="compositionally biased region" description="Basic and acidic residues" evidence="3">
    <location>
        <begin position="199"/>
        <end position="210"/>
    </location>
</feature>
<evidence type="ECO:0000256" key="2">
    <source>
        <dbReference type="ARBA" id="ARBA00012176"/>
    </source>
</evidence>
<dbReference type="Gene3D" id="3.40.50.10320">
    <property type="entry name" value="LmbE-like"/>
    <property type="match status" value="1"/>
</dbReference>
<dbReference type="Pfam" id="PF02585">
    <property type="entry name" value="PIG-L"/>
    <property type="match status" value="1"/>
</dbReference>
<name>A0A9K3D5I9_9EUKA</name>
<organism evidence="4 5">
    <name type="scientific">Kipferlia bialata</name>
    <dbReference type="NCBI Taxonomy" id="797122"/>
    <lineage>
        <taxon>Eukaryota</taxon>
        <taxon>Metamonada</taxon>
        <taxon>Carpediemonas-like organisms</taxon>
        <taxon>Kipferlia</taxon>
    </lineage>
</organism>
<dbReference type="EMBL" id="BDIP01003785">
    <property type="protein sequence ID" value="GIQ88120.1"/>
    <property type="molecule type" value="Genomic_DNA"/>
</dbReference>
<dbReference type="SUPFAM" id="SSF102588">
    <property type="entry name" value="LmbE-like"/>
    <property type="match status" value="1"/>
</dbReference>
<comment type="similarity">
    <text evidence="1">Belongs to the PIGL family.</text>
</comment>
<feature type="region of interest" description="Disordered" evidence="3">
    <location>
        <begin position="199"/>
        <end position="226"/>
    </location>
</feature>
<comment type="caution">
    <text evidence="4">The sequence shown here is derived from an EMBL/GenBank/DDBJ whole genome shotgun (WGS) entry which is preliminary data.</text>
</comment>
<reference evidence="4 5" key="1">
    <citation type="journal article" date="2018" name="PLoS ONE">
        <title>The draft genome of Kipferlia bialata reveals reductive genome evolution in fornicate parasites.</title>
        <authorList>
            <person name="Tanifuji G."/>
            <person name="Takabayashi S."/>
            <person name="Kume K."/>
            <person name="Takagi M."/>
            <person name="Nakayama T."/>
            <person name="Kamikawa R."/>
            <person name="Inagaki Y."/>
            <person name="Hashimoto T."/>
        </authorList>
    </citation>
    <scope>NUCLEOTIDE SEQUENCE [LARGE SCALE GENOMIC DNA]</scope>
    <source>
        <strain evidence="4">NY0173</strain>
    </source>
</reference>
<sequence length="355" mass="39089">MPPASTVLQVTRGDHEIAGVYTVPSPPMSMTVPPSPSPSPSLAPSPCTLFVVAHPDDESLFFGPAILTCLNPHILCLSDGDWVSREEGLVRREEFICACHALGAVPHLSTSRGEGGERDVPGDCPDTCCQFPSLPDGPIYRWNPDTVADMVQGVIDGINRSHTSPPVHVTSVITFDSIGMSGHTNHVAVHGGVQRLMERQREKGGREPRLGVRSYSVESDEPDREMEGYVERQRLLATDVRERVSVVSPSTGEVPIVFYTVTSPRSLYKYLPYYVSRGYWHRKGPVVGDATNTSAEVHLRGWADHVPDSFTCVTPIAMSLRGFRCHVSQRRWYRTLFCLLSPTLSVVHVTTMQGK</sequence>
<dbReference type="InterPro" id="IPR024078">
    <property type="entry name" value="LmbE-like_dom_sf"/>
</dbReference>
<dbReference type="EC" id="3.5.1.89" evidence="2"/>
<dbReference type="InterPro" id="IPR003737">
    <property type="entry name" value="GlcNAc_PI_deacetylase-related"/>
</dbReference>
<proteinExistence type="inferred from homology"/>
<dbReference type="PANTHER" id="PTHR12993">
    <property type="entry name" value="N-ACETYLGLUCOSAMINYL-PHOSPHATIDYLINOSITOL DE-N-ACETYLASE-RELATED"/>
    <property type="match status" value="1"/>
</dbReference>
<dbReference type="AlphaFoldDB" id="A0A9K3D5I9"/>
<accession>A0A9K3D5I9</accession>